<dbReference type="InterPro" id="IPR036909">
    <property type="entry name" value="Cyt_c-like_dom_sf"/>
</dbReference>
<name>A0A1H0BUN8_9HYPH</name>
<dbReference type="GO" id="GO:0016614">
    <property type="term" value="F:oxidoreductase activity, acting on CH-OH group of donors"/>
    <property type="evidence" value="ECO:0007669"/>
    <property type="project" value="InterPro"/>
</dbReference>
<keyword evidence="2" id="KW-1003">Cell membrane</keyword>
<proteinExistence type="predicted"/>
<evidence type="ECO:0000256" key="2">
    <source>
        <dbReference type="ARBA" id="ARBA00022475"/>
    </source>
</evidence>
<evidence type="ECO:0000313" key="12">
    <source>
        <dbReference type="EMBL" id="SDN49351.1"/>
    </source>
</evidence>
<protein>
    <submittedName>
        <fullName evidence="12">Cytochrome c, mono-and diheme variants</fullName>
    </submittedName>
</protein>
<accession>A0A1H0BUN8</accession>
<evidence type="ECO:0000256" key="1">
    <source>
        <dbReference type="ARBA" id="ARBA00004236"/>
    </source>
</evidence>
<dbReference type="PIRSF" id="PIRSF000018">
    <property type="entry name" value="Mb_ADH_cyt_c"/>
    <property type="match status" value="1"/>
</dbReference>
<feature type="binding site" description="axial binding residue" evidence="10">
    <location>
        <position position="60"/>
    </location>
    <ligand>
        <name>heme c</name>
        <dbReference type="ChEBI" id="CHEBI:61717"/>
        <label>1</label>
    </ligand>
    <ligandPart>
        <name>Fe</name>
        <dbReference type="ChEBI" id="CHEBI:18248"/>
    </ligandPart>
</feature>
<dbReference type="Pfam" id="PF00034">
    <property type="entry name" value="Cytochrom_C"/>
    <property type="match status" value="1"/>
</dbReference>
<dbReference type="InterPro" id="IPR014353">
    <property type="entry name" value="Membr-bd_ADH_cyt_c"/>
</dbReference>
<dbReference type="STRING" id="1166073.SAMN05192530_1019"/>
<dbReference type="Pfam" id="PF13442">
    <property type="entry name" value="Cytochrome_CBB3"/>
    <property type="match status" value="1"/>
</dbReference>
<feature type="binding site" description="covalent" evidence="9">
    <location>
        <position position="202"/>
    </location>
    <ligand>
        <name>heme c</name>
        <dbReference type="ChEBI" id="CHEBI:61717"/>
        <label>2</label>
    </ligand>
</feature>
<dbReference type="GO" id="GO:0020037">
    <property type="term" value="F:heme binding"/>
    <property type="evidence" value="ECO:0007669"/>
    <property type="project" value="InterPro"/>
</dbReference>
<feature type="domain" description="Cytochrome c" evidence="11">
    <location>
        <begin position="187"/>
        <end position="294"/>
    </location>
</feature>
<keyword evidence="7 10" id="KW-0408">Iron</keyword>
<dbReference type="EMBL" id="FNIT01000001">
    <property type="protein sequence ID" value="SDN49351.1"/>
    <property type="molecule type" value="Genomic_DNA"/>
</dbReference>
<dbReference type="GO" id="GO:0005886">
    <property type="term" value="C:plasma membrane"/>
    <property type="evidence" value="ECO:0007669"/>
    <property type="project" value="UniProtKB-SubCell"/>
</dbReference>
<keyword evidence="6" id="KW-0677">Repeat</keyword>
<feature type="binding site" description="axial binding residue" evidence="10">
    <location>
        <position position="325"/>
    </location>
    <ligand>
        <name>heme c</name>
        <dbReference type="ChEBI" id="CHEBI:61717"/>
        <label>3</label>
    </ligand>
    <ligandPart>
        <name>Fe</name>
        <dbReference type="ChEBI" id="CHEBI:18248"/>
    </ligandPart>
</feature>
<comment type="cofactor">
    <cofactor evidence="9">
        <name>heme c</name>
        <dbReference type="ChEBI" id="CHEBI:61717"/>
    </cofactor>
    <text evidence="9">Binds 3 heme c groups covalently per subunit.</text>
</comment>
<dbReference type="SUPFAM" id="SSF46626">
    <property type="entry name" value="Cytochrome c"/>
    <property type="match status" value="3"/>
</dbReference>
<dbReference type="GO" id="GO:0005506">
    <property type="term" value="F:iron ion binding"/>
    <property type="evidence" value="ECO:0007669"/>
    <property type="project" value="InterPro"/>
</dbReference>
<keyword evidence="4 10" id="KW-0479">Metal-binding</keyword>
<dbReference type="PROSITE" id="PS51007">
    <property type="entry name" value="CYTC"/>
    <property type="match status" value="3"/>
</dbReference>
<dbReference type="PANTHER" id="PTHR35008">
    <property type="entry name" value="BLL4482 PROTEIN-RELATED"/>
    <property type="match status" value="1"/>
</dbReference>
<feature type="binding site" description="covalent" evidence="9">
    <location>
        <position position="205"/>
    </location>
    <ligand>
        <name>heme c</name>
        <dbReference type="ChEBI" id="CHEBI:61717"/>
        <label>2</label>
    </ligand>
</feature>
<evidence type="ECO:0000256" key="5">
    <source>
        <dbReference type="ARBA" id="ARBA00022729"/>
    </source>
</evidence>
<sequence>MRRLTVAISLPLLLLGGFLLYALSPREIDAIAPPDRTSFSPIAVERGQRLALLGNCNTCHTSEGGRPYAGGYGVETPFGTIYGTNITPDPETGIGAWSLEAFDRSMRQGIDREGRHLYPAFPYDHFTTISDGDVGALYAFLMTREPVRQPTRENDLPLPLRFRPLLAGWKLLAFREGRFEPDADVTREVDYGRYLVEGLGHCGACHTPRNLIQGERRDAPLRGGLSAGWTAPAIAGEAAAVVPWTQDTLETYLRDGFDPEHGAGSGPMQPVGVNLARTPREDARAMAAYLMTVLEPRPALPPPAPNPAVDASTAALFAGACLSCHDGSLGGGARGMPLDTSTAVHANDPRNLANIVMMGRQPLPGTVGSYMPGFADLLVDQQIEDLIAYVRARYSGLPPFGDVSSAVRDAREATR</sequence>
<keyword evidence="3 9" id="KW-0349">Heme</keyword>
<dbReference type="Gene3D" id="1.10.760.10">
    <property type="entry name" value="Cytochrome c-like domain"/>
    <property type="match status" value="3"/>
</dbReference>
<dbReference type="OrthoDB" id="9811281at2"/>
<dbReference type="InterPro" id="IPR009056">
    <property type="entry name" value="Cyt_c-like_dom"/>
</dbReference>
<dbReference type="PANTHER" id="PTHR35008:SF8">
    <property type="entry name" value="ALCOHOL DEHYDROGENASE CYTOCHROME C SUBUNIT"/>
    <property type="match status" value="1"/>
</dbReference>
<feature type="binding site" description="covalent" evidence="9">
    <location>
        <position position="321"/>
    </location>
    <ligand>
        <name>heme c</name>
        <dbReference type="ChEBI" id="CHEBI:61717"/>
        <label>3</label>
    </ligand>
</feature>
<evidence type="ECO:0000256" key="9">
    <source>
        <dbReference type="PIRSR" id="PIRSR000018-50"/>
    </source>
</evidence>
<feature type="binding site" description="covalent" evidence="9">
    <location>
        <position position="56"/>
    </location>
    <ligand>
        <name>heme c</name>
        <dbReference type="ChEBI" id="CHEBI:61717"/>
        <label>1</label>
    </ligand>
</feature>
<keyword evidence="5" id="KW-0732">Signal</keyword>
<keyword evidence="8" id="KW-0472">Membrane</keyword>
<feature type="binding site" description="covalent" evidence="9">
    <location>
        <position position="324"/>
    </location>
    <ligand>
        <name>heme c</name>
        <dbReference type="ChEBI" id="CHEBI:61717"/>
        <label>3</label>
    </ligand>
</feature>
<evidence type="ECO:0000256" key="4">
    <source>
        <dbReference type="ARBA" id="ARBA00022723"/>
    </source>
</evidence>
<evidence type="ECO:0000313" key="13">
    <source>
        <dbReference type="Proteomes" id="UP000198793"/>
    </source>
</evidence>
<dbReference type="GO" id="GO:0009055">
    <property type="term" value="F:electron transfer activity"/>
    <property type="evidence" value="ECO:0007669"/>
    <property type="project" value="InterPro"/>
</dbReference>
<feature type="domain" description="Cytochrome c" evidence="11">
    <location>
        <begin position="42"/>
        <end position="145"/>
    </location>
</feature>
<organism evidence="12 13">
    <name type="scientific">Aureimonas jatrophae</name>
    <dbReference type="NCBI Taxonomy" id="1166073"/>
    <lineage>
        <taxon>Bacteria</taxon>
        <taxon>Pseudomonadati</taxon>
        <taxon>Pseudomonadota</taxon>
        <taxon>Alphaproteobacteria</taxon>
        <taxon>Hyphomicrobiales</taxon>
        <taxon>Aurantimonadaceae</taxon>
        <taxon>Aureimonas</taxon>
    </lineage>
</organism>
<dbReference type="InterPro" id="IPR051459">
    <property type="entry name" value="Cytochrome_c-type_DH"/>
</dbReference>
<evidence type="ECO:0000256" key="6">
    <source>
        <dbReference type="ARBA" id="ARBA00022737"/>
    </source>
</evidence>
<dbReference type="Proteomes" id="UP000198793">
    <property type="component" value="Unassembled WGS sequence"/>
</dbReference>
<evidence type="ECO:0000256" key="7">
    <source>
        <dbReference type="ARBA" id="ARBA00023004"/>
    </source>
</evidence>
<feature type="binding site" description="axial binding residue" evidence="10">
    <location>
        <position position="206"/>
    </location>
    <ligand>
        <name>heme c</name>
        <dbReference type="ChEBI" id="CHEBI:61717"/>
        <label>2</label>
    </ligand>
    <ligandPart>
        <name>Fe</name>
        <dbReference type="ChEBI" id="CHEBI:18248"/>
    </ligandPart>
</feature>
<feature type="binding site" description="covalent" evidence="9">
    <location>
        <position position="59"/>
    </location>
    <ligand>
        <name>heme c</name>
        <dbReference type="ChEBI" id="CHEBI:61717"/>
        <label>1</label>
    </ligand>
</feature>
<reference evidence="12 13" key="1">
    <citation type="submission" date="2016-10" db="EMBL/GenBank/DDBJ databases">
        <authorList>
            <person name="de Groot N.N."/>
        </authorList>
    </citation>
    <scope>NUCLEOTIDE SEQUENCE [LARGE SCALE GENOMIC DNA]</scope>
    <source>
        <strain evidence="13">L7-484,KACC 16230,DSM 25025</strain>
    </source>
</reference>
<evidence type="ECO:0000256" key="3">
    <source>
        <dbReference type="ARBA" id="ARBA00022617"/>
    </source>
</evidence>
<gene>
    <name evidence="12" type="ORF">SAMN05192530_1019</name>
</gene>
<evidence type="ECO:0000256" key="8">
    <source>
        <dbReference type="ARBA" id="ARBA00023136"/>
    </source>
</evidence>
<feature type="domain" description="Cytochrome c" evidence="11">
    <location>
        <begin position="308"/>
        <end position="394"/>
    </location>
</feature>
<evidence type="ECO:0000256" key="10">
    <source>
        <dbReference type="PIRSR" id="PIRSR000018-51"/>
    </source>
</evidence>
<keyword evidence="13" id="KW-1185">Reference proteome</keyword>
<dbReference type="RefSeq" id="WP_090667105.1">
    <property type="nucleotide sequence ID" value="NZ_FNIT01000001.1"/>
</dbReference>
<dbReference type="AlphaFoldDB" id="A0A1H0BUN8"/>
<evidence type="ECO:0000259" key="11">
    <source>
        <dbReference type="PROSITE" id="PS51007"/>
    </source>
</evidence>
<comment type="subcellular location">
    <subcellularLocation>
        <location evidence="1">Cell membrane</location>
    </subcellularLocation>
</comment>